<feature type="domain" description="Protein FecR C-terminal" evidence="3">
    <location>
        <begin position="282"/>
        <end position="349"/>
    </location>
</feature>
<feature type="domain" description="FecR protein" evidence="2">
    <location>
        <begin position="140"/>
        <end position="232"/>
    </location>
</feature>
<dbReference type="InterPro" id="IPR032508">
    <property type="entry name" value="FecR_C"/>
</dbReference>
<dbReference type="Proteomes" id="UP001172082">
    <property type="component" value="Unassembled WGS sequence"/>
</dbReference>
<dbReference type="PANTHER" id="PTHR30273">
    <property type="entry name" value="PERIPLASMIC SIGNAL SENSOR AND SIGMA FACTOR ACTIVATOR FECR-RELATED"/>
    <property type="match status" value="1"/>
</dbReference>
<dbReference type="PIRSF" id="PIRSF018266">
    <property type="entry name" value="FecR"/>
    <property type="match status" value="1"/>
</dbReference>
<accession>A0ABT8KY71</accession>
<dbReference type="PANTHER" id="PTHR30273:SF2">
    <property type="entry name" value="PROTEIN FECR"/>
    <property type="match status" value="1"/>
</dbReference>
<evidence type="ECO:0000256" key="1">
    <source>
        <dbReference type="SAM" id="Phobius"/>
    </source>
</evidence>
<dbReference type="Gene3D" id="3.55.50.30">
    <property type="match status" value="1"/>
</dbReference>
<protein>
    <submittedName>
        <fullName evidence="4">FecR domain-containing protein</fullName>
    </submittedName>
</protein>
<dbReference type="Pfam" id="PF04773">
    <property type="entry name" value="FecR"/>
    <property type="match status" value="1"/>
</dbReference>
<dbReference type="RefSeq" id="WP_346754384.1">
    <property type="nucleotide sequence ID" value="NZ_JAUJEA010000011.1"/>
</dbReference>
<evidence type="ECO:0000313" key="4">
    <source>
        <dbReference type="EMBL" id="MDN5204360.1"/>
    </source>
</evidence>
<evidence type="ECO:0000313" key="5">
    <source>
        <dbReference type="Proteomes" id="UP001172082"/>
    </source>
</evidence>
<dbReference type="Pfam" id="PF16344">
    <property type="entry name" value="FecR_C"/>
    <property type="match status" value="1"/>
</dbReference>
<keyword evidence="1" id="KW-0472">Membrane</keyword>
<keyword evidence="1" id="KW-0812">Transmembrane</keyword>
<keyword evidence="1" id="KW-1133">Transmembrane helix</keyword>
<reference evidence="4" key="1">
    <citation type="submission" date="2023-06" db="EMBL/GenBank/DDBJ databases">
        <title>Genomic of Parafulvivirga corallium.</title>
        <authorList>
            <person name="Wang G."/>
        </authorList>
    </citation>
    <scope>NUCLEOTIDE SEQUENCE</scope>
    <source>
        <strain evidence="4">BMA10</strain>
    </source>
</reference>
<gene>
    <name evidence="4" type="ORF">QQ008_23410</name>
</gene>
<organism evidence="4 5">
    <name type="scientific">Splendidivirga corallicola</name>
    <dbReference type="NCBI Taxonomy" id="3051826"/>
    <lineage>
        <taxon>Bacteria</taxon>
        <taxon>Pseudomonadati</taxon>
        <taxon>Bacteroidota</taxon>
        <taxon>Cytophagia</taxon>
        <taxon>Cytophagales</taxon>
        <taxon>Splendidivirgaceae</taxon>
        <taxon>Splendidivirga</taxon>
    </lineage>
</organism>
<dbReference type="EMBL" id="JAUJEA010000011">
    <property type="protein sequence ID" value="MDN5204360.1"/>
    <property type="molecule type" value="Genomic_DNA"/>
</dbReference>
<feature type="transmembrane region" description="Helical" evidence="1">
    <location>
        <begin position="97"/>
        <end position="117"/>
    </location>
</feature>
<name>A0ABT8KY71_9BACT</name>
<sequence>MQKNTFYDLFAKYLAGKANQDDIAELQNWLDASEENKTFFHSVTNFWDDELNYFKKDSERVAQELAQRIKTSEEKPDHSFVEVNKTSQLRAKRVTSFSYKIAAAIGALLIAGAALYFSGYLNQLLNPVENTISVKLIERTTKPGEKLNVKLPDGSLVKLNANSTLIFPEQFSDQERNVTLTGEAFFDVVRNPERPFHIKSGNISTTVLGTTFNVRAFPEEKNISVAVVSGRVAVKPLNMNTETPETLLLNPNEMAVYSEDNNQTVKSGFDYMEIVAWKDGIIYFKDATIDEMFKTLGQWYGVSFNVTKALNKKKGFTVSHKDKSLENILEGLSFSYGFEFEIDDKIVHIK</sequence>
<dbReference type="Gene3D" id="2.60.120.1440">
    <property type="match status" value="1"/>
</dbReference>
<keyword evidence="5" id="KW-1185">Reference proteome</keyword>
<evidence type="ECO:0000259" key="3">
    <source>
        <dbReference type="Pfam" id="PF16344"/>
    </source>
</evidence>
<proteinExistence type="predicted"/>
<dbReference type="InterPro" id="IPR006860">
    <property type="entry name" value="FecR"/>
</dbReference>
<comment type="caution">
    <text evidence="4">The sequence shown here is derived from an EMBL/GenBank/DDBJ whole genome shotgun (WGS) entry which is preliminary data.</text>
</comment>
<evidence type="ECO:0000259" key="2">
    <source>
        <dbReference type="Pfam" id="PF04773"/>
    </source>
</evidence>
<dbReference type="InterPro" id="IPR012373">
    <property type="entry name" value="Ferrdict_sens_TM"/>
</dbReference>